<dbReference type="GO" id="GO:0005829">
    <property type="term" value="C:cytosol"/>
    <property type="evidence" value="ECO:0007669"/>
    <property type="project" value="TreeGrafter"/>
</dbReference>
<dbReference type="Pfam" id="PF02082">
    <property type="entry name" value="Rrf2"/>
    <property type="match status" value="1"/>
</dbReference>
<dbReference type="OrthoDB" id="9795923at2"/>
<sequence>MGCCGGDCGATAREDCLRAALTGCAGGCSRIGTVAGLRLNSHLKRAISVIMSIKNVQFTVATHVAAILGMHYGSDVKSSVLASSVNAEPTFVRRTVAKLAKAGLVATSRGKNGACTLARSPREISLLDIYRASQAPAAPAIHSYNVLEKCMVSVHFKGCMAGVLDDAHEGFEARLAARPLSSLLDDIRHRDAALKEMAA</sequence>
<accession>A0A6L6QEC7</accession>
<dbReference type="PROSITE" id="PS51197">
    <property type="entry name" value="HTH_RRF2_2"/>
    <property type="match status" value="1"/>
</dbReference>
<protein>
    <submittedName>
        <fullName evidence="1">Rrf2 family transcriptional regulator</fullName>
    </submittedName>
</protein>
<reference evidence="1 2" key="1">
    <citation type="submission" date="2019-11" db="EMBL/GenBank/DDBJ databases">
        <title>Type strains purchased from KCTC, JCM and DSMZ.</title>
        <authorList>
            <person name="Lu H."/>
        </authorList>
    </citation>
    <scope>NUCLEOTIDE SEQUENCE [LARGE SCALE GENOMIC DNA]</scope>
    <source>
        <strain evidence="1 2">JCM 31587</strain>
    </source>
</reference>
<evidence type="ECO:0000313" key="1">
    <source>
        <dbReference type="EMBL" id="MTW10595.1"/>
    </source>
</evidence>
<organism evidence="1 2">
    <name type="scientific">Massilia eburnea</name>
    <dbReference type="NCBI Taxonomy" id="1776165"/>
    <lineage>
        <taxon>Bacteria</taxon>
        <taxon>Pseudomonadati</taxon>
        <taxon>Pseudomonadota</taxon>
        <taxon>Betaproteobacteria</taxon>
        <taxon>Burkholderiales</taxon>
        <taxon>Oxalobacteraceae</taxon>
        <taxon>Telluria group</taxon>
        <taxon>Massilia</taxon>
    </lineage>
</organism>
<dbReference type="Gene3D" id="1.10.10.10">
    <property type="entry name" value="Winged helix-like DNA-binding domain superfamily/Winged helix DNA-binding domain"/>
    <property type="match status" value="1"/>
</dbReference>
<gene>
    <name evidence="1" type="ORF">GM658_08250</name>
</gene>
<dbReference type="GO" id="GO:0003700">
    <property type="term" value="F:DNA-binding transcription factor activity"/>
    <property type="evidence" value="ECO:0007669"/>
    <property type="project" value="TreeGrafter"/>
</dbReference>
<dbReference type="InterPro" id="IPR036388">
    <property type="entry name" value="WH-like_DNA-bd_sf"/>
</dbReference>
<dbReference type="EMBL" id="WNKX01000005">
    <property type="protein sequence ID" value="MTW10595.1"/>
    <property type="molecule type" value="Genomic_DNA"/>
</dbReference>
<dbReference type="RefSeq" id="WP_155453540.1">
    <property type="nucleotide sequence ID" value="NZ_WNKX01000005.1"/>
</dbReference>
<dbReference type="InterPro" id="IPR036390">
    <property type="entry name" value="WH_DNA-bd_sf"/>
</dbReference>
<dbReference type="Proteomes" id="UP000472320">
    <property type="component" value="Unassembled WGS sequence"/>
</dbReference>
<evidence type="ECO:0000313" key="2">
    <source>
        <dbReference type="Proteomes" id="UP000472320"/>
    </source>
</evidence>
<proteinExistence type="predicted"/>
<dbReference type="AlphaFoldDB" id="A0A6L6QEC7"/>
<comment type="caution">
    <text evidence="1">The sequence shown here is derived from an EMBL/GenBank/DDBJ whole genome shotgun (WGS) entry which is preliminary data.</text>
</comment>
<dbReference type="PANTHER" id="PTHR33221">
    <property type="entry name" value="WINGED HELIX-TURN-HELIX TRANSCRIPTIONAL REGULATOR, RRF2 FAMILY"/>
    <property type="match status" value="1"/>
</dbReference>
<dbReference type="InterPro" id="IPR000944">
    <property type="entry name" value="Tscrpt_reg_Rrf2"/>
</dbReference>
<dbReference type="SUPFAM" id="SSF46785">
    <property type="entry name" value="Winged helix' DNA-binding domain"/>
    <property type="match status" value="1"/>
</dbReference>
<keyword evidence="2" id="KW-1185">Reference proteome</keyword>
<name>A0A6L6QEC7_9BURK</name>
<dbReference type="PANTHER" id="PTHR33221:SF15">
    <property type="entry name" value="HTH-TYPE TRANSCRIPTIONAL REGULATOR YWGB-RELATED"/>
    <property type="match status" value="1"/>
</dbReference>